<evidence type="ECO:0000313" key="10">
    <source>
        <dbReference type="Proteomes" id="UP001339429"/>
    </source>
</evidence>
<dbReference type="InterPro" id="IPR034718">
    <property type="entry name" value="RlpA"/>
</dbReference>
<comment type="subcellular location">
    <subcellularLocation>
        <location evidence="4">Cell membrane</location>
        <topology evidence="4">Lipid-anchor</topology>
    </subcellularLocation>
</comment>
<gene>
    <name evidence="4" type="primary">rlpA</name>
    <name evidence="8" type="ORF">CZ809_02722</name>
    <name evidence="7" type="ORF">VXS00_18115</name>
</gene>
<dbReference type="GO" id="GO:0000270">
    <property type="term" value="P:peptidoglycan metabolic process"/>
    <property type="evidence" value="ECO:0007669"/>
    <property type="project" value="UniProtKB-UniRule"/>
</dbReference>
<dbReference type="SUPFAM" id="SSF50685">
    <property type="entry name" value="Barwin-like endoglucanases"/>
    <property type="match status" value="1"/>
</dbReference>
<keyword evidence="10" id="KW-1185">Reference proteome</keyword>
<dbReference type="RefSeq" id="WP_080158123.1">
    <property type="nucleotide sequence ID" value="NZ_CP175534.1"/>
</dbReference>
<dbReference type="InterPro" id="IPR012997">
    <property type="entry name" value="RplA"/>
</dbReference>
<dbReference type="GO" id="GO:0009279">
    <property type="term" value="C:cell outer membrane"/>
    <property type="evidence" value="ECO:0007669"/>
    <property type="project" value="TreeGrafter"/>
</dbReference>
<dbReference type="SUPFAM" id="SSF110997">
    <property type="entry name" value="Sporulation related repeat"/>
    <property type="match status" value="1"/>
</dbReference>
<evidence type="ECO:0000259" key="6">
    <source>
        <dbReference type="PROSITE" id="PS51724"/>
    </source>
</evidence>
<dbReference type="EMBL" id="FUZI01000004">
    <property type="protein sequence ID" value="SKC33164.1"/>
    <property type="molecule type" value="Genomic_DNA"/>
</dbReference>
<evidence type="ECO:0000256" key="5">
    <source>
        <dbReference type="RuleBase" id="RU003495"/>
    </source>
</evidence>
<reference evidence="7 10" key="2">
    <citation type="submission" date="2024-01" db="EMBL/GenBank/DDBJ databases">
        <title>Active colonisers of the gastrointestinal tract of Atlantic salmon farmed in a warm water region.</title>
        <authorList>
            <person name="Bowman J.P."/>
        </authorList>
    </citation>
    <scope>NUCLEOTIDE SEQUENCE [LARGE SCALE GENOMIC DNA]</scope>
    <source>
        <strain evidence="7 10">S4MW1</strain>
    </source>
</reference>
<dbReference type="Proteomes" id="UP000189966">
    <property type="component" value="Unassembled WGS sequence"/>
</dbReference>
<dbReference type="Pfam" id="PF03330">
    <property type="entry name" value="DPBB_1"/>
    <property type="match status" value="1"/>
</dbReference>
<comment type="function">
    <text evidence="4">Lytic transglycosylase with a strong preference for naked glycan strands that lack stem peptides.</text>
</comment>
<dbReference type="AlphaFoldDB" id="A0A1T5I252"/>
<dbReference type="EC" id="4.2.2.-" evidence="4"/>
<dbReference type="PROSITE" id="PS51257">
    <property type="entry name" value="PROKAR_LIPOPROTEIN"/>
    <property type="match status" value="1"/>
</dbReference>
<dbReference type="InterPro" id="IPR036908">
    <property type="entry name" value="RlpA-like_sf"/>
</dbReference>
<sequence length="296" mass="33272">MRSLFVVFFLILAGCSSSPEQTQQPQTKPDTTAKPVKVIKIVKVTKPNTDDPNAGRYSLKDDRAPTVIPDFSKVKLVTPHYEAYSRGGNKDYTLRGKRYHIIKNPKGYTETGFASWYGEKFHGHKTANGEVYNMFAMTAAHKTLPLPSFVRVTNTLNHKSVIVRVNDRGPFHDGRIIDLSMAAASKLGVISYGTAPVKIEVLTIPKPSTTAEIKKAPIPIQYFIQLAAVNTQQKADQMQREVKKRYSTSVDIEKIANRAVFRIRLGPFLDHKDADLLLAQVKNKHYPQAFMITEKR</sequence>
<dbReference type="Gene3D" id="2.40.40.10">
    <property type="entry name" value="RlpA-like domain"/>
    <property type="match status" value="1"/>
</dbReference>
<evidence type="ECO:0000256" key="2">
    <source>
        <dbReference type="ARBA" id="ARBA00023239"/>
    </source>
</evidence>
<dbReference type="PANTHER" id="PTHR34183:SF1">
    <property type="entry name" value="ENDOLYTIC PEPTIDOGLYCAN TRANSGLYCOSYLASE RLPA"/>
    <property type="match status" value="1"/>
</dbReference>
<evidence type="ECO:0000256" key="3">
    <source>
        <dbReference type="ARBA" id="ARBA00023316"/>
    </source>
</evidence>
<evidence type="ECO:0000313" key="7">
    <source>
        <dbReference type="EMBL" id="MEC6900560.1"/>
    </source>
</evidence>
<dbReference type="HAMAP" id="MF_02071">
    <property type="entry name" value="RlpA"/>
    <property type="match status" value="1"/>
</dbReference>
<dbReference type="GO" id="GO:0005886">
    <property type="term" value="C:plasma membrane"/>
    <property type="evidence" value="ECO:0007669"/>
    <property type="project" value="UniProtKB-SubCell"/>
</dbReference>
<evidence type="ECO:0000313" key="8">
    <source>
        <dbReference type="EMBL" id="SKC33164.1"/>
    </source>
</evidence>
<dbReference type="GO" id="GO:0008932">
    <property type="term" value="F:lytic endotransglycosylase activity"/>
    <property type="evidence" value="ECO:0007669"/>
    <property type="project" value="UniProtKB-UniRule"/>
</dbReference>
<reference evidence="8 9" key="1">
    <citation type="submission" date="2017-02" db="EMBL/GenBank/DDBJ databases">
        <authorList>
            <person name="Peterson S.W."/>
        </authorList>
    </citation>
    <scope>NUCLEOTIDE SEQUENCE [LARGE SCALE GENOMIC DNA]</scope>
    <source>
        <strain evidence="8">Type strain: NCCB 100098</strain>
        <strain evidence="9">type strain: NCCB 100098</strain>
    </source>
</reference>
<dbReference type="OrthoDB" id="9779128at2"/>
<evidence type="ECO:0000313" key="9">
    <source>
        <dbReference type="Proteomes" id="UP000189966"/>
    </source>
</evidence>
<dbReference type="Pfam" id="PF05036">
    <property type="entry name" value="SPOR"/>
    <property type="match status" value="1"/>
</dbReference>
<dbReference type="CDD" id="cd22268">
    <property type="entry name" value="DPBB_RlpA-like"/>
    <property type="match status" value="1"/>
</dbReference>
<keyword evidence="2 4" id="KW-0456">Lyase</keyword>
<comment type="similarity">
    <text evidence="4 5">Belongs to the RlpA family.</text>
</comment>
<keyword evidence="3 4" id="KW-0961">Cell wall biogenesis/degradation</keyword>
<dbReference type="GO" id="GO:0042834">
    <property type="term" value="F:peptidoglycan binding"/>
    <property type="evidence" value="ECO:0007669"/>
    <property type="project" value="InterPro"/>
</dbReference>
<dbReference type="Proteomes" id="UP001339429">
    <property type="component" value="Unassembled WGS sequence"/>
</dbReference>
<dbReference type="PROSITE" id="PS51724">
    <property type="entry name" value="SPOR"/>
    <property type="match status" value="1"/>
</dbReference>
<dbReference type="InterPro" id="IPR009009">
    <property type="entry name" value="RlpA-like_DPBB"/>
</dbReference>
<evidence type="ECO:0000256" key="1">
    <source>
        <dbReference type="ARBA" id="ARBA00022729"/>
    </source>
</evidence>
<evidence type="ECO:0000256" key="4">
    <source>
        <dbReference type="HAMAP-Rule" id="MF_02071"/>
    </source>
</evidence>
<dbReference type="NCBIfam" id="TIGR00413">
    <property type="entry name" value="rlpA"/>
    <property type="match status" value="1"/>
</dbReference>
<keyword evidence="1" id="KW-0732">Signal</keyword>
<keyword evidence="4" id="KW-0564">Palmitate</keyword>
<dbReference type="EMBL" id="JAYXUD010000024">
    <property type="protein sequence ID" value="MEC6900560.1"/>
    <property type="molecule type" value="Genomic_DNA"/>
</dbReference>
<name>A0A1T5I252_9GAMM</name>
<organism evidence="8 9">
    <name type="scientific">Photobacterium piscicola</name>
    <dbReference type="NCBI Taxonomy" id="1378299"/>
    <lineage>
        <taxon>Bacteria</taxon>
        <taxon>Pseudomonadati</taxon>
        <taxon>Pseudomonadota</taxon>
        <taxon>Gammaproteobacteria</taxon>
        <taxon>Vibrionales</taxon>
        <taxon>Vibrionaceae</taxon>
        <taxon>Photobacterium</taxon>
    </lineage>
</organism>
<dbReference type="InterPro" id="IPR007730">
    <property type="entry name" value="SPOR-like_dom"/>
</dbReference>
<accession>A0A1T5I252</accession>
<dbReference type="FunFam" id="2.40.40.10:FF:000003">
    <property type="entry name" value="Endolytic peptidoglycan transglycosylase RlpA"/>
    <property type="match status" value="1"/>
</dbReference>
<dbReference type="PANTHER" id="PTHR34183">
    <property type="entry name" value="ENDOLYTIC PEPTIDOGLYCAN TRANSGLYCOSYLASE RLPA"/>
    <property type="match status" value="1"/>
</dbReference>
<proteinExistence type="inferred from homology"/>
<dbReference type="Gene3D" id="3.30.70.1070">
    <property type="entry name" value="Sporulation related repeat"/>
    <property type="match status" value="1"/>
</dbReference>
<protein>
    <recommendedName>
        <fullName evidence="4">Endolytic peptidoglycan transglycosylase RlpA</fullName>
        <ecNumber evidence="4">4.2.2.-</ecNumber>
    </recommendedName>
</protein>
<keyword evidence="4" id="KW-1003">Cell membrane</keyword>
<dbReference type="GO" id="GO:0071555">
    <property type="term" value="P:cell wall organization"/>
    <property type="evidence" value="ECO:0007669"/>
    <property type="project" value="UniProtKB-KW"/>
</dbReference>
<dbReference type="InterPro" id="IPR036680">
    <property type="entry name" value="SPOR-like_sf"/>
</dbReference>
<keyword evidence="4" id="KW-0449">Lipoprotein</keyword>
<keyword evidence="4" id="KW-0472">Membrane</keyword>
<feature type="domain" description="SPOR" evidence="6">
    <location>
        <begin position="216"/>
        <end position="294"/>
    </location>
</feature>